<evidence type="ECO:0000313" key="3">
    <source>
        <dbReference type="Proteomes" id="UP000004995"/>
    </source>
</evidence>
<reference evidence="2" key="3">
    <citation type="submission" date="2018-08" db="UniProtKB">
        <authorList>
            <consortium name="EnsemblPlants"/>
        </authorList>
    </citation>
    <scope>IDENTIFICATION</scope>
    <source>
        <strain evidence="2">Yugu1</strain>
    </source>
</reference>
<proteinExistence type="predicted"/>
<reference evidence="1 3" key="1">
    <citation type="journal article" date="2012" name="Nat. Biotechnol.">
        <title>Reference genome sequence of the model plant Setaria.</title>
        <authorList>
            <person name="Bennetzen J.L."/>
            <person name="Schmutz J."/>
            <person name="Wang H."/>
            <person name="Percifield R."/>
            <person name="Hawkins J."/>
            <person name="Pontaroli A.C."/>
            <person name="Estep M."/>
            <person name="Feng L."/>
            <person name="Vaughn J.N."/>
            <person name="Grimwood J."/>
            <person name="Jenkins J."/>
            <person name="Barry K."/>
            <person name="Lindquist E."/>
            <person name="Hellsten U."/>
            <person name="Deshpande S."/>
            <person name="Wang X."/>
            <person name="Wu X."/>
            <person name="Mitros T."/>
            <person name="Triplett J."/>
            <person name="Yang X."/>
            <person name="Ye C.Y."/>
            <person name="Mauro-Herrera M."/>
            <person name="Wang L."/>
            <person name="Li P."/>
            <person name="Sharma M."/>
            <person name="Sharma R."/>
            <person name="Ronald P.C."/>
            <person name="Panaud O."/>
            <person name="Kellogg E.A."/>
            <person name="Brutnell T.P."/>
            <person name="Doust A.N."/>
            <person name="Tuskan G.A."/>
            <person name="Rokhsar D."/>
            <person name="Devos K.M."/>
        </authorList>
    </citation>
    <scope>NUCLEOTIDE SEQUENCE [LARGE SCALE GENOMIC DNA]</scope>
    <source>
        <strain evidence="3">cv. Yugu1</strain>
        <strain evidence="1">Yugu1</strain>
    </source>
</reference>
<dbReference type="Proteomes" id="UP000004995">
    <property type="component" value="Unassembled WGS sequence"/>
</dbReference>
<sequence length="77" mass="8599">MQLCLRMSSVSRKLSPLKTLHDRVALVRSSGAKKSHVTGANKIVFLTYRYTSGQLDDLQMIVVLTVAASDRQQLIPR</sequence>
<dbReference type="Gramene" id="KQL06723">
    <property type="protein sequence ID" value="KQL06723"/>
    <property type="gene ID" value="SETIT_003595mg"/>
</dbReference>
<reference evidence="1" key="2">
    <citation type="submission" date="2015-07" db="EMBL/GenBank/DDBJ databases">
        <authorList>
            <person name="Noorani M."/>
        </authorList>
    </citation>
    <scope>NUCLEOTIDE SEQUENCE</scope>
    <source>
        <strain evidence="1">Yugu1</strain>
    </source>
</reference>
<accession>K3XNX2</accession>
<dbReference type="EnsemblPlants" id="KQL06723">
    <property type="protein sequence ID" value="KQL06723"/>
    <property type="gene ID" value="SETIT_003595mg"/>
</dbReference>
<dbReference type="HOGENOM" id="CLU_2642740_0_0_1"/>
<name>K3XNX2_SETIT</name>
<dbReference type="OMA" id="KIVFLTY"/>
<keyword evidence="3" id="KW-1185">Reference proteome</keyword>
<gene>
    <name evidence="1" type="ORF">SETIT_5G296400v2</name>
</gene>
<organism evidence="1">
    <name type="scientific">Setaria italica</name>
    <name type="common">Foxtail millet</name>
    <name type="synonym">Panicum italicum</name>
    <dbReference type="NCBI Taxonomy" id="4555"/>
    <lineage>
        <taxon>Eukaryota</taxon>
        <taxon>Viridiplantae</taxon>
        <taxon>Streptophyta</taxon>
        <taxon>Embryophyta</taxon>
        <taxon>Tracheophyta</taxon>
        <taxon>Spermatophyta</taxon>
        <taxon>Magnoliopsida</taxon>
        <taxon>Liliopsida</taxon>
        <taxon>Poales</taxon>
        <taxon>Poaceae</taxon>
        <taxon>PACMAD clade</taxon>
        <taxon>Panicoideae</taxon>
        <taxon>Panicodae</taxon>
        <taxon>Paniceae</taxon>
        <taxon>Cenchrinae</taxon>
        <taxon>Setaria</taxon>
    </lineage>
</organism>
<dbReference type="EMBL" id="AGNK02003283">
    <property type="status" value="NOT_ANNOTATED_CDS"/>
    <property type="molecule type" value="Genomic_DNA"/>
</dbReference>
<dbReference type="AlphaFoldDB" id="K3XNX2"/>
<protein>
    <submittedName>
        <fullName evidence="1 2">Uncharacterized protein</fullName>
    </submittedName>
</protein>
<evidence type="ECO:0000313" key="1">
    <source>
        <dbReference type="EMBL" id="RCV27082.1"/>
    </source>
</evidence>
<dbReference type="EMBL" id="CM003532">
    <property type="protein sequence ID" value="RCV27082.1"/>
    <property type="molecule type" value="Genomic_DNA"/>
</dbReference>
<evidence type="ECO:0000313" key="2">
    <source>
        <dbReference type="EnsemblPlants" id="KQL06723"/>
    </source>
</evidence>